<dbReference type="InterPro" id="IPR013216">
    <property type="entry name" value="Methyltransf_11"/>
</dbReference>
<gene>
    <name evidence="2" type="ORF">ACFOSH_30625</name>
</gene>
<accession>A0ABV7P7A9</accession>
<dbReference type="RefSeq" id="WP_378242765.1">
    <property type="nucleotide sequence ID" value="NZ_JBHRWK010000056.1"/>
</dbReference>
<proteinExistence type="predicted"/>
<protein>
    <submittedName>
        <fullName evidence="2">Class I SAM-dependent methyltransferase</fullName>
        <ecNumber evidence="2">2.1.1.-</ecNumber>
    </submittedName>
</protein>
<keyword evidence="3" id="KW-1185">Reference proteome</keyword>
<dbReference type="EMBL" id="JBHRWK010000056">
    <property type="protein sequence ID" value="MFC3453812.1"/>
    <property type="molecule type" value="Genomic_DNA"/>
</dbReference>
<name>A0ABV7P7A9_9PSEU</name>
<reference evidence="3" key="1">
    <citation type="journal article" date="2019" name="Int. J. Syst. Evol. Microbiol.">
        <title>The Global Catalogue of Microorganisms (GCM) 10K type strain sequencing project: providing services to taxonomists for standard genome sequencing and annotation.</title>
        <authorList>
            <consortium name="The Broad Institute Genomics Platform"/>
            <consortium name="The Broad Institute Genome Sequencing Center for Infectious Disease"/>
            <person name="Wu L."/>
            <person name="Ma J."/>
        </authorList>
    </citation>
    <scope>NUCLEOTIDE SEQUENCE [LARGE SCALE GENOMIC DNA]</scope>
    <source>
        <strain evidence="3">CGMCC 4.7676</strain>
    </source>
</reference>
<comment type="caution">
    <text evidence="2">The sequence shown here is derived from an EMBL/GenBank/DDBJ whole genome shotgun (WGS) entry which is preliminary data.</text>
</comment>
<evidence type="ECO:0000313" key="2">
    <source>
        <dbReference type="EMBL" id="MFC3453812.1"/>
    </source>
</evidence>
<dbReference type="PANTHER" id="PTHR43591">
    <property type="entry name" value="METHYLTRANSFERASE"/>
    <property type="match status" value="1"/>
</dbReference>
<evidence type="ECO:0000313" key="3">
    <source>
        <dbReference type="Proteomes" id="UP001595645"/>
    </source>
</evidence>
<dbReference type="CDD" id="cd02440">
    <property type="entry name" value="AdoMet_MTases"/>
    <property type="match status" value="1"/>
</dbReference>
<dbReference type="EC" id="2.1.1.-" evidence="2"/>
<dbReference type="Proteomes" id="UP001595645">
    <property type="component" value="Unassembled WGS sequence"/>
</dbReference>
<keyword evidence="2" id="KW-0808">Transferase</keyword>
<dbReference type="GO" id="GO:0032259">
    <property type="term" value="P:methylation"/>
    <property type="evidence" value="ECO:0007669"/>
    <property type="project" value="UniProtKB-KW"/>
</dbReference>
<sequence>MDVTTAYVFDNHSGHANEQHRCLSQAYDPFTFERLAQTGVGDGWSCLEVGAGGSGVAHWLADRVAPTGWVLATDIKPDHVATGSRLTVLRHDIVHDPLPSNAFDVIHARLVLQHLPEREVVLGKLVEALKPGGWLQIDEFDISYGPVLLAPGERSARLYEKFLTAKERAFENAGGDGTWGRRVAASMASAGLTGIDPIPRVFPWRAGSPGVRLLIHHTRHLRERLIAEGMTDGELAEVRAVMEDPRFRAASCVVYSVHGRRRA</sequence>
<dbReference type="Pfam" id="PF08241">
    <property type="entry name" value="Methyltransf_11"/>
    <property type="match status" value="1"/>
</dbReference>
<dbReference type="SUPFAM" id="SSF53335">
    <property type="entry name" value="S-adenosyl-L-methionine-dependent methyltransferases"/>
    <property type="match status" value="1"/>
</dbReference>
<organism evidence="2 3">
    <name type="scientific">Amycolatopsis speibonae</name>
    <dbReference type="NCBI Taxonomy" id="1450224"/>
    <lineage>
        <taxon>Bacteria</taxon>
        <taxon>Bacillati</taxon>
        <taxon>Actinomycetota</taxon>
        <taxon>Actinomycetes</taxon>
        <taxon>Pseudonocardiales</taxon>
        <taxon>Pseudonocardiaceae</taxon>
        <taxon>Amycolatopsis</taxon>
    </lineage>
</organism>
<dbReference type="Gene3D" id="3.40.50.150">
    <property type="entry name" value="Vaccinia Virus protein VP39"/>
    <property type="match status" value="1"/>
</dbReference>
<evidence type="ECO:0000259" key="1">
    <source>
        <dbReference type="Pfam" id="PF08241"/>
    </source>
</evidence>
<dbReference type="InterPro" id="IPR029063">
    <property type="entry name" value="SAM-dependent_MTases_sf"/>
</dbReference>
<feature type="domain" description="Methyltransferase type 11" evidence="1">
    <location>
        <begin position="47"/>
        <end position="135"/>
    </location>
</feature>
<keyword evidence="2" id="KW-0489">Methyltransferase</keyword>
<dbReference type="GO" id="GO:0008168">
    <property type="term" value="F:methyltransferase activity"/>
    <property type="evidence" value="ECO:0007669"/>
    <property type="project" value="UniProtKB-KW"/>
</dbReference>